<protein>
    <submittedName>
        <fullName evidence="1">Uncharacterized protein</fullName>
    </submittedName>
</protein>
<proteinExistence type="predicted"/>
<organism evidence="1 2">
    <name type="scientific">Bacillus cereus</name>
    <dbReference type="NCBI Taxonomy" id="1396"/>
    <lineage>
        <taxon>Bacteria</taxon>
        <taxon>Bacillati</taxon>
        <taxon>Bacillota</taxon>
        <taxon>Bacilli</taxon>
        <taxon>Bacillales</taxon>
        <taxon>Bacillaceae</taxon>
        <taxon>Bacillus</taxon>
        <taxon>Bacillus cereus group</taxon>
    </lineage>
</organism>
<gene>
    <name evidence="1" type="ORF">AT268_31180</name>
</gene>
<dbReference type="EMBL" id="LOMO01000001">
    <property type="protein sequence ID" value="KXY51008.1"/>
    <property type="molecule type" value="Genomic_DNA"/>
</dbReference>
<evidence type="ECO:0000313" key="1">
    <source>
        <dbReference type="EMBL" id="KXY51008.1"/>
    </source>
</evidence>
<accession>A0A9X0MJQ6</accession>
<dbReference type="RefSeq" id="WP_061662348.1">
    <property type="nucleotide sequence ID" value="NZ_LOMO01000001.1"/>
</dbReference>
<name>A0A9X0MJQ6_BACCE</name>
<reference evidence="1 2" key="1">
    <citation type="submission" date="2015-12" db="EMBL/GenBank/DDBJ databases">
        <title>Bacillus cereus Group isolate.</title>
        <authorList>
            <person name="Kovac J."/>
        </authorList>
    </citation>
    <scope>NUCLEOTIDE SEQUENCE [LARGE SCALE GENOMIC DNA]</scope>
    <source>
        <strain evidence="1 2">FSL K6-0073</strain>
    </source>
</reference>
<sequence>MKIQEILKLKEAYDEAMKKGEEEVAQTTAIMLVEKGVPDLLKMLENEKFAVKRTKSILKRKKSEVALFEHLFLEEQQKVSDLKGEPALVGNKRRIYGEYFDLDELLFEGKNIQIITASLWNQRVERIEDMWKGIYVKWKDSSVESSEFLAQLEGYEHNDWVLFMYKGQRTANDTHFEFNGKITVKPYEIKEGELNFRYYFYTYIEFKKEGEDVVSYKEIDGVTVEDKEELLEGLKQHLNEQEKTQ</sequence>
<evidence type="ECO:0000313" key="2">
    <source>
        <dbReference type="Proteomes" id="UP000075476"/>
    </source>
</evidence>
<dbReference type="Proteomes" id="UP000075476">
    <property type="component" value="Unassembled WGS sequence"/>
</dbReference>
<comment type="caution">
    <text evidence="1">The sequence shown here is derived from an EMBL/GenBank/DDBJ whole genome shotgun (WGS) entry which is preliminary data.</text>
</comment>
<dbReference type="AlphaFoldDB" id="A0A9X0MJQ6"/>